<accession>A0A803LX04</accession>
<evidence type="ECO:0000313" key="2">
    <source>
        <dbReference type="EnsemblPlants" id="AUR62020005-RA:cds"/>
    </source>
</evidence>
<feature type="region of interest" description="Disordered" evidence="1">
    <location>
        <begin position="1"/>
        <end position="22"/>
    </location>
</feature>
<reference evidence="2" key="1">
    <citation type="journal article" date="2017" name="Nature">
        <title>The genome of Chenopodium quinoa.</title>
        <authorList>
            <person name="Jarvis D.E."/>
            <person name="Ho Y.S."/>
            <person name="Lightfoot D.J."/>
            <person name="Schmoeckel S.M."/>
            <person name="Li B."/>
            <person name="Borm T.J.A."/>
            <person name="Ohyanagi H."/>
            <person name="Mineta K."/>
            <person name="Michell C.T."/>
            <person name="Saber N."/>
            <person name="Kharbatia N.M."/>
            <person name="Rupper R.R."/>
            <person name="Sharp A.R."/>
            <person name="Dally N."/>
            <person name="Boughton B.A."/>
            <person name="Woo Y.H."/>
            <person name="Gao G."/>
            <person name="Schijlen E.G.W.M."/>
            <person name="Guo X."/>
            <person name="Momin A.A."/>
            <person name="Negrao S."/>
            <person name="Al-Babili S."/>
            <person name="Gehring C."/>
            <person name="Roessner U."/>
            <person name="Jung C."/>
            <person name="Murphy K."/>
            <person name="Arold S.T."/>
            <person name="Gojobori T."/>
            <person name="van der Linden C.G."/>
            <person name="van Loo E.N."/>
            <person name="Jellen E.N."/>
            <person name="Maughan P.J."/>
            <person name="Tester M."/>
        </authorList>
    </citation>
    <scope>NUCLEOTIDE SEQUENCE [LARGE SCALE GENOMIC DNA]</scope>
    <source>
        <strain evidence="2">cv. PI 614886</strain>
    </source>
</reference>
<dbReference type="Gramene" id="AUR62020005-RA">
    <property type="protein sequence ID" value="AUR62020005-RA:cds"/>
    <property type="gene ID" value="AUR62020005"/>
</dbReference>
<name>A0A803LX04_CHEQI</name>
<reference evidence="2" key="2">
    <citation type="submission" date="2021-03" db="UniProtKB">
        <authorList>
            <consortium name="EnsemblPlants"/>
        </authorList>
    </citation>
    <scope>IDENTIFICATION</scope>
</reference>
<protein>
    <submittedName>
        <fullName evidence="2">Uncharacterized protein</fullName>
    </submittedName>
</protein>
<evidence type="ECO:0000313" key="3">
    <source>
        <dbReference type="Proteomes" id="UP000596660"/>
    </source>
</evidence>
<organism evidence="2 3">
    <name type="scientific">Chenopodium quinoa</name>
    <name type="common">Quinoa</name>
    <dbReference type="NCBI Taxonomy" id="63459"/>
    <lineage>
        <taxon>Eukaryota</taxon>
        <taxon>Viridiplantae</taxon>
        <taxon>Streptophyta</taxon>
        <taxon>Embryophyta</taxon>
        <taxon>Tracheophyta</taxon>
        <taxon>Spermatophyta</taxon>
        <taxon>Magnoliopsida</taxon>
        <taxon>eudicotyledons</taxon>
        <taxon>Gunneridae</taxon>
        <taxon>Pentapetalae</taxon>
        <taxon>Caryophyllales</taxon>
        <taxon>Chenopodiaceae</taxon>
        <taxon>Chenopodioideae</taxon>
        <taxon>Atripliceae</taxon>
        <taxon>Chenopodium</taxon>
    </lineage>
</organism>
<evidence type="ECO:0000256" key="1">
    <source>
        <dbReference type="SAM" id="MobiDB-lite"/>
    </source>
</evidence>
<dbReference type="EnsemblPlants" id="AUR62020005-RA">
    <property type="protein sequence ID" value="AUR62020005-RA:cds"/>
    <property type="gene ID" value="AUR62020005"/>
</dbReference>
<sequence>METERMGKNMKNPLEREGSDRMEKKLKSEVDSQMMNIHCEDDNDIYYGDDSYSYHSSDAHHDDLDDTAWCIGDIQIDEEDLNVDPEIILQGKYGLKNLIIFSMYILCELYDYEYVRCIKTSAAFSQCFGIHMIFVAYLQGRPVFMGERVPLKKKDIACRYCAQEFNQNKNVNFGATI</sequence>
<proteinExistence type="predicted"/>
<keyword evidence="3" id="KW-1185">Reference proteome</keyword>
<dbReference type="AlphaFoldDB" id="A0A803LX04"/>
<dbReference type="Proteomes" id="UP000596660">
    <property type="component" value="Unplaced"/>
</dbReference>